<evidence type="ECO:0000256" key="20">
    <source>
        <dbReference type="ARBA" id="ARBA00033328"/>
    </source>
</evidence>
<dbReference type="PANTHER" id="PTHR12053">
    <property type="entry name" value="PROTEASE FAMILY M28 PLASMA GLUTAMATE CARBOXYPEPTIDASE-RELATED"/>
    <property type="match status" value="1"/>
</dbReference>
<dbReference type="SUPFAM" id="SSF53187">
    <property type="entry name" value="Zn-dependent exopeptidases"/>
    <property type="match status" value="1"/>
</dbReference>
<dbReference type="GO" id="GO:0004180">
    <property type="term" value="F:carboxypeptidase activity"/>
    <property type="evidence" value="ECO:0007669"/>
    <property type="project" value="UniProtKB-KW"/>
</dbReference>
<evidence type="ECO:0000256" key="13">
    <source>
        <dbReference type="ARBA" id="ARBA00022833"/>
    </source>
</evidence>
<evidence type="ECO:0000256" key="11">
    <source>
        <dbReference type="ARBA" id="ARBA00022801"/>
    </source>
</evidence>
<evidence type="ECO:0000256" key="17">
    <source>
        <dbReference type="ARBA" id="ARBA00023180"/>
    </source>
</evidence>
<name>A0A382EZV2_9ZZZZ</name>
<dbReference type="InterPro" id="IPR007484">
    <property type="entry name" value="Peptidase_M28"/>
</dbReference>
<evidence type="ECO:0000256" key="1">
    <source>
        <dbReference type="ARBA" id="ARBA00004240"/>
    </source>
</evidence>
<dbReference type="GO" id="GO:0070573">
    <property type="term" value="F:metallodipeptidase activity"/>
    <property type="evidence" value="ECO:0007669"/>
    <property type="project" value="InterPro"/>
</dbReference>
<evidence type="ECO:0000259" key="21">
    <source>
        <dbReference type="Pfam" id="PF04389"/>
    </source>
</evidence>
<proteinExistence type="predicted"/>
<keyword evidence="8" id="KW-0645">Protease</keyword>
<comment type="subcellular location">
    <subcellularLocation>
        <location evidence="1">Endoplasmic reticulum</location>
    </subcellularLocation>
    <subcellularLocation>
        <location evidence="3">Golgi apparatus</location>
    </subcellularLocation>
    <subcellularLocation>
        <location evidence="2">Lysosome</location>
    </subcellularLocation>
    <subcellularLocation>
        <location evidence="4">Secreted</location>
    </subcellularLocation>
</comment>
<feature type="domain" description="Peptidase M28" evidence="21">
    <location>
        <begin position="127"/>
        <end position="326"/>
    </location>
</feature>
<keyword evidence="12" id="KW-0256">Endoplasmic reticulum</keyword>
<evidence type="ECO:0000256" key="18">
    <source>
        <dbReference type="ARBA" id="ARBA00023228"/>
    </source>
</evidence>
<dbReference type="GO" id="GO:0006508">
    <property type="term" value="P:proteolysis"/>
    <property type="evidence" value="ECO:0007669"/>
    <property type="project" value="UniProtKB-KW"/>
</dbReference>
<evidence type="ECO:0000256" key="7">
    <source>
        <dbReference type="ARBA" id="ARBA00022645"/>
    </source>
</evidence>
<dbReference type="GO" id="GO:0005764">
    <property type="term" value="C:lysosome"/>
    <property type="evidence" value="ECO:0007669"/>
    <property type="project" value="UniProtKB-SubCell"/>
</dbReference>
<evidence type="ECO:0000256" key="16">
    <source>
        <dbReference type="ARBA" id="ARBA00023145"/>
    </source>
</evidence>
<dbReference type="InterPro" id="IPR039866">
    <property type="entry name" value="CPQ"/>
</dbReference>
<evidence type="ECO:0000256" key="2">
    <source>
        <dbReference type="ARBA" id="ARBA00004371"/>
    </source>
</evidence>
<dbReference type="GO" id="GO:0005576">
    <property type="term" value="C:extracellular region"/>
    <property type="evidence" value="ECO:0007669"/>
    <property type="project" value="UniProtKB-SubCell"/>
</dbReference>
<evidence type="ECO:0000256" key="10">
    <source>
        <dbReference type="ARBA" id="ARBA00022729"/>
    </source>
</evidence>
<evidence type="ECO:0000256" key="12">
    <source>
        <dbReference type="ARBA" id="ARBA00022824"/>
    </source>
</evidence>
<keyword evidence="13" id="KW-0862">Zinc</keyword>
<keyword evidence="18" id="KW-0458">Lysosome</keyword>
<organism evidence="22">
    <name type="scientific">marine metagenome</name>
    <dbReference type="NCBI Taxonomy" id="408172"/>
    <lineage>
        <taxon>unclassified sequences</taxon>
        <taxon>metagenomes</taxon>
        <taxon>ecological metagenomes</taxon>
    </lineage>
</organism>
<dbReference type="EMBL" id="UINC01047245">
    <property type="protein sequence ID" value="SVB56278.1"/>
    <property type="molecule type" value="Genomic_DNA"/>
</dbReference>
<evidence type="ECO:0000256" key="14">
    <source>
        <dbReference type="ARBA" id="ARBA00023034"/>
    </source>
</evidence>
<keyword evidence="10" id="KW-0732">Signal</keyword>
<evidence type="ECO:0000256" key="3">
    <source>
        <dbReference type="ARBA" id="ARBA00004555"/>
    </source>
</evidence>
<reference evidence="22" key="1">
    <citation type="submission" date="2018-05" db="EMBL/GenBank/DDBJ databases">
        <authorList>
            <person name="Lanie J.A."/>
            <person name="Ng W.-L."/>
            <person name="Kazmierczak K.M."/>
            <person name="Andrzejewski T.M."/>
            <person name="Davidsen T.M."/>
            <person name="Wayne K.J."/>
            <person name="Tettelin H."/>
            <person name="Glass J.I."/>
            <person name="Rusch D."/>
            <person name="Podicherti R."/>
            <person name="Tsui H.-C.T."/>
            <person name="Winkler M.E."/>
        </authorList>
    </citation>
    <scope>NUCLEOTIDE SEQUENCE</scope>
</reference>
<dbReference type="GO" id="GO:0005794">
    <property type="term" value="C:Golgi apparatus"/>
    <property type="evidence" value="ECO:0007669"/>
    <property type="project" value="UniProtKB-SubCell"/>
</dbReference>
<keyword evidence="6" id="KW-0964">Secreted</keyword>
<evidence type="ECO:0000256" key="8">
    <source>
        <dbReference type="ARBA" id="ARBA00022670"/>
    </source>
</evidence>
<keyword evidence="17" id="KW-0325">Glycoprotein</keyword>
<comment type="subunit">
    <text evidence="19">Homodimer. The monomeric form is inactive while the homodimer is active.</text>
</comment>
<dbReference type="Pfam" id="PF04389">
    <property type="entry name" value="Peptidase_M28"/>
    <property type="match status" value="1"/>
</dbReference>
<dbReference type="PANTHER" id="PTHR12053:SF3">
    <property type="entry name" value="CARBOXYPEPTIDASE Q"/>
    <property type="match status" value="1"/>
</dbReference>
<gene>
    <name evidence="22" type="ORF">METZ01_LOCUS209132</name>
</gene>
<keyword evidence="7" id="KW-0121">Carboxypeptidase</keyword>
<keyword evidence="11" id="KW-0378">Hydrolase</keyword>
<evidence type="ECO:0000256" key="6">
    <source>
        <dbReference type="ARBA" id="ARBA00022525"/>
    </source>
</evidence>
<dbReference type="GO" id="GO:0046872">
    <property type="term" value="F:metal ion binding"/>
    <property type="evidence" value="ECO:0007669"/>
    <property type="project" value="UniProtKB-KW"/>
</dbReference>
<keyword evidence="14" id="KW-0333">Golgi apparatus</keyword>
<evidence type="ECO:0000256" key="5">
    <source>
        <dbReference type="ARBA" id="ARBA00014116"/>
    </source>
</evidence>
<protein>
    <recommendedName>
        <fullName evidence="5">Carboxypeptidase Q</fullName>
    </recommendedName>
    <alternativeName>
        <fullName evidence="20">Plasma glutamate carboxypeptidase</fullName>
    </alternativeName>
</protein>
<accession>A0A382EZV2</accession>
<dbReference type="Gene3D" id="3.40.630.10">
    <property type="entry name" value="Zn peptidases"/>
    <property type="match status" value="1"/>
</dbReference>
<evidence type="ECO:0000256" key="9">
    <source>
        <dbReference type="ARBA" id="ARBA00022723"/>
    </source>
</evidence>
<evidence type="ECO:0000256" key="4">
    <source>
        <dbReference type="ARBA" id="ARBA00004613"/>
    </source>
</evidence>
<feature type="non-terminal residue" evidence="22">
    <location>
        <position position="1"/>
    </location>
</feature>
<sequence>EELNAMDEEVLQRPIDLEAHFKTLYPEASDDSEALSPAERLQFYKEEGVSLILESNSGWPGAVRGFARPGAKVDKWSREATLSSVPIVAVTPEHYNRMYRILLRDIPVRVRAHVENQHGDNVGYAHNIVAEIPGTEYPEQVVMLGAHFDTWHASPNASDNTSGVVVMLEAMRILKELKVRPKRTIRVIFWGGEEQGLFGSRAYVKEHYIGRDNGTEQQINRSGYDDFSVYFNQDYGPGEYRGIYLQGNEYVRNIFRAWMKPLEDMGMKTISVQGVGSTDHIPFDEIGLPAFQFLQARTGGTGGHTNLDFFDTIPIQDLMKNAVIMSTFVYHAAMRDELLPRKKPEDQ</sequence>
<evidence type="ECO:0000256" key="15">
    <source>
        <dbReference type="ARBA" id="ARBA00023049"/>
    </source>
</evidence>
<keyword evidence="16" id="KW-0865">Zymogen</keyword>
<dbReference type="GO" id="GO:0005783">
    <property type="term" value="C:endoplasmic reticulum"/>
    <property type="evidence" value="ECO:0007669"/>
    <property type="project" value="UniProtKB-SubCell"/>
</dbReference>
<keyword evidence="9" id="KW-0479">Metal-binding</keyword>
<keyword evidence="15" id="KW-0482">Metalloprotease</keyword>
<dbReference type="AlphaFoldDB" id="A0A382EZV2"/>
<evidence type="ECO:0000313" key="22">
    <source>
        <dbReference type="EMBL" id="SVB56278.1"/>
    </source>
</evidence>
<evidence type="ECO:0000256" key="19">
    <source>
        <dbReference type="ARBA" id="ARBA00025833"/>
    </source>
</evidence>